<keyword evidence="2" id="KW-1185">Reference proteome</keyword>
<organism evidence="1 2">
    <name type="scientific">Pristionchus pacificus</name>
    <name type="common">Parasitic nematode worm</name>
    <dbReference type="NCBI Taxonomy" id="54126"/>
    <lineage>
        <taxon>Eukaryota</taxon>
        <taxon>Metazoa</taxon>
        <taxon>Ecdysozoa</taxon>
        <taxon>Nematoda</taxon>
        <taxon>Chromadorea</taxon>
        <taxon>Rhabditida</taxon>
        <taxon>Rhabditina</taxon>
        <taxon>Diplogasteromorpha</taxon>
        <taxon>Diplogasteroidea</taxon>
        <taxon>Neodiplogasteridae</taxon>
        <taxon>Pristionchus</taxon>
    </lineage>
</organism>
<accession>A0A2A6CGE8</accession>
<reference evidence="2" key="1">
    <citation type="journal article" date="2008" name="Nat. Genet.">
        <title>The Pristionchus pacificus genome provides a unique perspective on nematode lifestyle and parasitism.</title>
        <authorList>
            <person name="Dieterich C."/>
            <person name="Clifton S.W."/>
            <person name="Schuster L.N."/>
            <person name="Chinwalla A."/>
            <person name="Delehaunty K."/>
            <person name="Dinkelacker I."/>
            <person name="Fulton L."/>
            <person name="Fulton R."/>
            <person name="Godfrey J."/>
            <person name="Minx P."/>
            <person name="Mitreva M."/>
            <person name="Roeseler W."/>
            <person name="Tian H."/>
            <person name="Witte H."/>
            <person name="Yang S.P."/>
            <person name="Wilson R.K."/>
            <person name="Sommer R.J."/>
        </authorList>
    </citation>
    <scope>NUCLEOTIDE SEQUENCE [LARGE SCALE GENOMIC DNA]</scope>
    <source>
        <strain evidence="2">PS312</strain>
    </source>
</reference>
<protein>
    <submittedName>
        <fullName evidence="1">Uncharacterized protein</fullName>
    </submittedName>
</protein>
<dbReference type="EnsemblMetazoa" id="PPA08075.1">
    <property type="protein sequence ID" value="PPA08075.1"/>
    <property type="gene ID" value="WBGene00097629"/>
</dbReference>
<proteinExistence type="predicted"/>
<dbReference type="Proteomes" id="UP000005239">
    <property type="component" value="Unassembled WGS sequence"/>
</dbReference>
<sequence>MVVRRSRKREPEINLSELIWALEDDVIDRRRAKSEPPIRARRKETLETRLHMNFDSAIDDFLSACTAGITWPEKIEAPLIKKTKSSKRRKTAKNEEKPVEIMTKAESKEEITVLVDEEAPSLFMTPPKSPDHEYSPLASKTRLLECVNEYRAQGSNSTAITLSSQLAQMAYCYNNKERPGEHDYDVIEQLVLFYKEAPQQQDPPEAANDPSYFMPQKQYLMRRQVRERLYGAVSLLRSQQVYSRPQIPDHLKNDPMMQSLIEEATAQSRNCHTLALLLEDLHSIPDF</sequence>
<evidence type="ECO:0000313" key="1">
    <source>
        <dbReference type="EnsemblMetazoa" id="PPA08075.1"/>
    </source>
</evidence>
<name>A0A2A6CGE8_PRIPA</name>
<evidence type="ECO:0000313" key="2">
    <source>
        <dbReference type="Proteomes" id="UP000005239"/>
    </source>
</evidence>
<accession>A0A8R1Y9G1</accession>
<gene>
    <name evidence="1" type="primary">WBGene00097629</name>
</gene>
<reference evidence="1" key="2">
    <citation type="submission" date="2022-06" db="UniProtKB">
        <authorList>
            <consortium name="EnsemblMetazoa"/>
        </authorList>
    </citation>
    <scope>IDENTIFICATION</scope>
    <source>
        <strain evidence="1">PS312</strain>
    </source>
</reference>
<dbReference type="AlphaFoldDB" id="A0A2A6CGE8"/>